<dbReference type="Pfam" id="PF00753">
    <property type="entry name" value="Lactamase_B"/>
    <property type="match status" value="1"/>
</dbReference>
<dbReference type="InterPro" id="IPR036866">
    <property type="entry name" value="RibonucZ/Hydroxyglut_hydro"/>
</dbReference>
<dbReference type="EMBL" id="JAJSBI010000018">
    <property type="protein sequence ID" value="MCD9877914.1"/>
    <property type="molecule type" value="Genomic_DNA"/>
</dbReference>
<evidence type="ECO:0000313" key="2">
    <source>
        <dbReference type="EMBL" id="MCD9877914.1"/>
    </source>
</evidence>
<evidence type="ECO:0000313" key="3">
    <source>
        <dbReference type="Proteomes" id="UP001108029"/>
    </source>
</evidence>
<keyword evidence="3" id="KW-1185">Reference proteome</keyword>
<proteinExistence type="predicted"/>
<feature type="domain" description="Metallo-beta-lactamase" evidence="1">
    <location>
        <begin position="26"/>
        <end position="200"/>
    </location>
</feature>
<dbReference type="AlphaFoldDB" id="A0A9Q3VSP6"/>
<dbReference type="SUPFAM" id="SSF56281">
    <property type="entry name" value="Metallo-hydrolase/oxidoreductase"/>
    <property type="match status" value="1"/>
</dbReference>
<comment type="caution">
    <text evidence="2">The sequence shown here is derived from an EMBL/GenBank/DDBJ whole genome shotgun (WGS) entry which is preliminary data.</text>
</comment>
<dbReference type="InterPro" id="IPR001279">
    <property type="entry name" value="Metallo-B-lactamas"/>
</dbReference>
<protein>
    <submittedName>
        <fullName evidence="2">MBL fold metallo-hydrolase</fullName>
    </submittedName>
</protein>
<dbReference type="Gene3D" id="3.60.15.10">
    <property type="entry name" value="Ribonuclease Z/Hydroxyacylglutathione hydrolase-like"/>
    <property type="match status" value="1"/>
</dbReference>
<reference evidence="2" key="1">
    <citation type="submission" date="2021-12" db="EMBL/GenBank/DDBJ databases">
        <authorList>
            <person name="Lee J.-H."/>
            <person name="Kim S.-B."/>
        </authorList>
    </citation>
    <scope>NUCLEOTIDE SEQUENCE</scope>
    <source>
        <strain evidence="2">NR30</strain>
    </source>
</reference>
<dbReference type="SMART" id="SM00849">
    <property type="entry name" value="Lactamase_B"/>
    <property type="match status" value="1"/>
</dbReference>
<gene>
    <name evidence="2" type="ORF">LJ657_30695</name>
</gene>
<organism evidence="2 3">
    <name type="scientific">Streptomyces guryensis</name>
    <dbReference type="NCBI Taxonomy" id="2886947"/>
    <lineage>
        <taxon>Bacteria</taxon>
        <taxon>Bacillati</taxon>
        <taxon>Actinomycetota</taxon>
        <taxon>Actinomycetes</taxon>
        <taxon>Kitasatosporales</taxon>
        <taxon>Streptomycetaceae</taxon>
        <taxon>Streptomyces</taxon>
    </lineage>
</organism>
<dbReference type="RefSeq" id="WP_232652099.1">
    <property type="nucleotide sequence ID" value="NZ_JAJSBI010000018.1"/>
</dbReference>
<dbReference type="Proteomes" id="UP001108029">
    <property type="component" value="Unassembled WGS sequence"/>
</dbReference>
<accession>A0A9Q3VSP6</accession>
<name>A0A9Q3VSP6_9ACTN</name>
<evidence type="ECO:0000259" key="1">
    <source>
        <dbReference type="SMART" id="SM00849"/>
    </source>
</evidence>
<sequence>MNGTVTVLDKGAVRIHSYMSSADTFHATTQLIETPARLVAVDAQLLPAYADEVVAYAKGLGKPLDRLIVTHAHPDHYNGAARFGVPVHALAEVREQITARGDSQLPTGLIIPVADFTPTVDIVSGTEVIDGVPFVFKAVSGGEAADELLIKLPQQGVVIAQDLVYNDVHLYLGNNDITGWQQAVDALAADPGYDTILAGHGLPTGPEIYEEVRRYLADARELLGDDGDAYKKAIVDRYPSYVGPFLIDIANRSLFGAGH</sequence>